<proteinExistence type="predicted"/>
<dbReference type="SUPFAM" id="SSF56601">
    <property type="entry name" value="beta-lactamase/transpeptidase-like"/>
    <property type="match status" value="1"/>
</dbReference>
<organism evidence="2 3">
    <name type="scientific">Actinomadura vinacea</name>
    <dbReference type="NCBI Taxonomy" id="115336"/>
    <lineage>
        <taxon>Bacteria</taxon>
        <taxon>Bacillati</taxon>
        <taxon>Actinomycetota</taxon>
        <taxon>Actinomycetes</taxon>
        <taxon>Streptosporangiales</taxon>
        <taxon>Thermomonosporaceae</taxon>
        <taxon>Actinomadura</taxon>
    </lineage>
</organism>
<dbReference type="PANTHER" id="PTHR46825:SF9">
    <property type="entry name" value="BETA-LACTAMASE-RELATED DOMAIN-CONTAINING PROTEIN"/>
    <property type="match status" value="1"/>
</dbReference>
<keyword evidence="3" id="KW-1185">Reference proteome</keyword>
<dbReference type="Gene3D" id="3.40.710.10">
    <property type="entry name" value="DD-peptidase/beta-lactamase superfamily"/>
    <property type="match status" value="1"/>
</dbReference>
<dbReference type="InterPro" id="IPR050491">
    <property type="entry name" value="AmpC-like"/>
</dbReference>
<name>A0ABN3K0V0_9ACTN</name>
<comment type="caution">
    <text evidence="2">The sequence shown here is derived from an EMBL/GenBank/DDBJ whole genome shotgun (WGS) entry which is preliminary data.</text>
</comment>
<sequence length="431" mass="45552">MGNGLSRREFGRVAALGALGTGGAVLLGGPRTAQAARAARAAAPAWKVSGQAGAGLGGFDTTMKTFMQERNISCGSLAVVRNGKLLLARGYTWSDDASLATQPTSLFRLASVSKPVTGAAVLRLAQDGLLNLGTSVTSLLPLAPPPGSTADARLKNVTVLRLLQHTGGWDRDITPDPMFADSAISAALDVPLPIGKSHIATYNTGRALDHAPGSTFAYSNYGYMLLGLIIEKVSGLPYLDYVQQKILTPLGIKRMRLGRTLKQNAAPGEVPYASIYTGTTVHDGSGTVVPFQYGAFNLENMDSHGGWLGTAVDTVRFAGLFDAAGPVLNSASISRAFGVPETGLNPDGWWYGCGWQVRPVSNTTANTWHNGSLPGTYTLVVRRSDNVSFAVLFNQRDDASGKDYTAIDPLINQAANRVTAWPTTDLYPGYF</sequence>
<dbReference type="PANTHER" id="PTHR46825">
    <property type="entry name" value="D-ALANYL-D-ALANINE-CARBOXYPEPTIDASE/ENDOPEPTIDASE AMPH"/>
    <property type="match status" value="1"/>
</dbReference>
<evidence type="ECO:0000313" key="2">
    <source>
        <dbReference type="EMBL" id="GAA2446246.1"/>
    </source>
</evidence>
<dbReference type="RefSeq" id="WP_344595462.1">
    <property type="nucleotide sequence ID" value="NZ_BAAARW010000030.1"/>
</dbReference>
<accession>A0ABN3K0V0</accession>
<dbReference type="EMBL" id="BAAARW010000030">
    <property type="protein sequence ID" value="GAA2446246.1"/>
    <property type="molecule type" value="Genomic_DNA"/>
</dbReference>
<dbReference type="InterPro" id="IPR001466">
    <property type="entry name" value="Beta-lactam-related"/>
</dbReference>
<dbReference type="InterPro" id="IPR006311">
    <property type="entry name" value="TAT_signal"/>
</dbReference>
<evidence type="ECO:0000313" key="3">
    <source>
        <dbReference type="Proteomes" id="UP001501231"/>
    </source>
</evidence>
<protein>
    <recommendedName>
        <fullName evidence="1">Beta-lactamase-related domain-containing protein</fullName>
    </recommendedName>
</protein>
<dbReference type="PROSITE" id="PS51318">
    <property type="entry name" value="TAT"/>
    <property type="match status" value="1"/>
</dbReference>
<evidence type="ECO:0000259" key="1">
    <source>
        <dbReference type="Pfam" id="PF00144"/>
    </source>
</evidence>
<dbReference type="InterPro" id="IPR012338">
    <property type="entry name" value="Beta-lactam/transpept-like"/>
</dbReference>
<dbReference type="Proteomes" id="UP001501231">
    <property type="component" value="Unassembled WGS sequence"/>
</dbReference>
<feature type="domain" description="Beta-lactamase-related" evidence="1">
    <location>
        <begin position="59"/>
        <end position="399"/>
    </location>
</feature>
<dbReference type="Pfam" id="PF00144">
    <property type="entry name" value="Beta-lactamase"/>
    <property type="match status" value="1"/>
</dbReference>
<reference evidence="2 3" key="1">
    <citation type="journal article" date="2019" name="Int. J. Syst. Evol. Microbiol.">
        <title>The Global Catalogue of Microorganisms (GCM) 10K type strain sequencing project: providing services to taxonomists for standard genome sequencing and annotation.</title>
        <authorList>
            <consortium name="The Broad Institute Genomics Platform"/>
            <consortium name="The Broad Institute Genome Sequencing Center for Infectious Disease"/>
            <person name="Wu L."/>
            <person name="Ma J."/>
        </authorList>
    </citation>
    <scope>NUCLEOTIDE SEQUENCE [LARGE SCALE GENOMIC DNA]</scope>
    <source>
        <strain evidence="2 3">JCM 3325</strain>
    </source>
</reference>
<gene>
    <name evidence="2" type="ORF">GCM10010191_74030</name>
</gene>